<dbReference type="AlphaFoldDB" id="A0AAE1CZW6"/>
<dbReference type="EMBL" id="JAWDGP010006114">
    <property type="protein sequence ID" value="KAK3746919.1"/>
    <property type="molecule type" value="Genomic_DNA"/>
</dbReference>
<sequence>MGNALEYLVSALLLPALDYDYANVQGCVQLSHKDEIKDEKTTTDFSFYHIISYFPRCKTRSKPPHMSDHRFIPVIHSTMLTPRHATPLLTVSVRAGGTHQANNLPPIVFGGSSSCQSGVGVAC</sequence>
<evidence type="ECO:0000313" key="1">
    <source>
        <dbReference type="EMBL" id="KAK3746919.1"/>
    </source>
</evidence>
<accession>A0AAE1CZW6</accession>
<protein>
    <submittedName>
        <fullName evidence="1">Uncharacterized protein</fullName>
    </submittedName>
</protein>
<comment type="caution">
    <text evidence="1">The sequence shown here is derived from an EMBL/GenBank/DDBJ whole genome shotgun (WGS) entry which is preliminary data.</text>
</comment>
<reference evidence="1" key="1">
    <citation type="journal article" date="2023" name="G3 (Bethesda)">
        <title>A reference genome for the long-term kleptoplast-retaining sea slug Elysia crispata morphotype clarki.</title>
        <authorList>
            <person name="Eastman K.E."/>
            <person name="Pendleton A.L."/>
            <person name="Shaikh M.A."/>
            <person name="Suttiyut T."/>
            <person name="Ogas R."/>
            <person name="Tomko P."/>
            <person name="Gavelis G."/>
            <person name="Widhalm J.R."/>
            <person name="Wisecaver J.H."/>
        </authorList>
    </citation>
    <scope>NUCLEOTIDE SEQUENCE</scope>
    <source>
        <strain evidence="1">ECLA1</strain>
    </source>
</reference>
<organism evidence="1 2">
    <name type="scientific">Elysia crispata</name>
    <name type="common">lettuce slug</name>
    <dbReference type="NCBI Taxonomy" id="231223"/>
    <lineage>
        <taxon>Eukaryota</taxon>
        <taxon>Metazoa</taxon>
        <taxon>Spiralia</taxon>
        <taxon>Lophotrochozoa</taxon>
        <taxon>Mollusca</taxon>
        <taxon>Gastropoda</taxon>
        <taxon>Heterobranchia</taxon>
        <taxon>Euthyneura</taxon>
        <taxon>Panpulmonata</taxon>
        <taxon>Sacoglossa</taxon>
        <taxon>Placobranchoidea</taxon>
        <taxon>Plakobranchidae</taxon>
        <taxon>Elysia</taxon>
    </lineage>
</organism>
<keyword evidence="2" id="KW-1185">Reference proteome</keyword>
<evidence type="ECO:0000313" key="2">
    <source>
        <dbReference type="Proteomes" id="UP001283361"/>
    </source>
</evidence>
<dbReference type="Proteomes" id="UP001283361">
    <property type="component" value="Unassembled WGS sequence"/>
</dbReference>
<proteinExistence type="predicted"/>
<gene>
    <name evidence="1" type="ORF">RRG08_030330</name>
</gene>
<name>A0AAE1CZW6_9GAST</name>